<dbReference type="PANTHER" id="PTHR46060">
    <property type="entry name" value="MARINER MOS1 TRANSPOSASE-LIKE PROTEIN"/>
    <property type="match status" value="1"/>
</dbReference>
<dbReference type="InterPro" id="IPR052709">
    <property type="entry name" value="Transposase-MT_Hybrid"/>
</dbReference>
<proteinExistence type="predicted"/>
<dbReference type="Proteomes" id="UP000054359">
    <property type="component" value="Unassembled WGS sequence"/>
</dbReference>
<dbReference type="PANTHER" id="PTHR46060:SF1">
    <property type="entry name" value="MARINER MOS1 TRANSPOSASE-LIKE PROTEIN"/>
    <property type="match status" value="1"/>
</dbReference>
<dbReference type="AlphaFoldDB" id="A0A087TKD7"/>
<feature type="non-terminal residue" evidence="1">
    <location>
        <position position="87"/>
    </location>
</feature>
<name>A0A087TKD7_STEMI</name>
<reference evidence="1 2" key="1">
    <citation type="submission" date="2013-11" db="EMBL/GenBank/DDBJ databases">
        <title>Genome sequencing of Stegodyphus mimosarum.</title>
        <authorList>
            <person name="Bechsgaard J."/>
        </authorList>
    </citation>
    <scope>NUCLEOTIDE SEQUENCE [LARGE SCALE GENOMIC DNA]</scope>
</reference>
<sequence>MEQHLEQCYAIKFCVRLNKTTMETLGIFQEAFKEEAMSYAMIFMWHKRFKDGCGNVEDDDRSGRPSLMLNGTKCGESERTFKQWLSS</sequence>
<dbReference type="Gene3D" id="1.10.10.1450">
    <property type="match status" value="1"/>
</dbReference>
<keyword evidence="2" id="KW-1185">Reference proteome</keyword>
<dbReference type="OMA" id="ANIKFCI"/>
<accession>A0A087TKD7</accession>
<evidence type="ECO:0000313" key="1">
    <source>
        <dbReference type="EMBL" id="KFM65576.1"/>
    </source>
</evidence>
<gene>
    <name evidence="1" type="ORF">X975_25174</name>
</gene>
<evidence type="ECO:0000313" key="2">
    <source>
        <dbReference type="Proteomes" id="UP000054359"/>
    </source>
</evidence>
<dbReference type="OrthoDB" id="6433839at2759"/>
<organism evidence="1 2">
    <name type="scientific">Stegodyphus mimosarum</name>
    <name type="common">African social velvet spider</name>
    <dbReference type="NCBI Taxonomy" id="407821"/>
    <lineage>
        <taxon>Eukaryota</taxon>
        <taxon>Metazoa</taxon>
        <taxon>Ecdysozoa</taxon>
        <taxon>Arthropoda</taxon>
        <taxon>Chelicerata</taxon>
        <taxon>Arachnida</taxon>
        <taxon>Araneae</taxon>
        <taxon>Araneomorphae</taxon>
        <taxon>Entelegynae</taxon>
        <taxon>Eresoidea</taxon>
        <taxon>Eresidae</taxon>
        <taxon>Stegodyphus</taxon>
    </lineage>
</organism>
<protein>
    <submittedName>
        <fullName evidence="1">Uncharacterized protein</fullName>
    </submittedName>
</protein>
<dbReference type="EMBL" id="KK115625">
    <property type="protein sequence ID" value="KFM65576.1"/>
    <property type="molecule type" value="Genomic_DNA"/>
</dbReference>